<proteinExistence type="predicted"/>
<name>A0AAJ2TNF5_STEMA</name>
<dbReference type="EMBL" id="JAXRVB010000003">
    <property type="protein sequence ID" value="MDZ5763667.1"/>
    <property type="molecule type" value="Genomic_DNA"/>
</dbReference>
<evidence type="ECO:0000313" key="1">
    <source>
        <dbReference type="EMBL" id="MDZ5763667.1"/>
    </source>
</evidence>
<comment type="caution">
    <text evidence="1">The sequence shown here is derived from an EMBL/GenBank/DDBJ whole genome shotgun (WGS) entry which is preliminary data.</text>
</comment>
<protein>
    <submittedName>
        <fullName evidence="1">Uncharacterized protein</fullName>
    </submittedName>
</protein>
<accession>A0AAJ2TNF5</accession>
<dbReference type="SUPFAM" id="SSF160472">
    <property type="entry name" value="NMB0513-like"/>
    <property type="match status" value="1"/>
</dbReference>
<gene>
    <name evidence="1" type="ORF">U4I38_04175</name>
</gene>
<dbReference type="Proteomes" id="UP001288387">
    <property type="component" value="Unassembled WGS sequence"/>
</dbReference>
<dbReference type="Gene3D" id="1.10.3510.10">
    <property type="entry name" value="NMB0513-like"/>
    <property type="match status" value="1"/>
</dbReference>
<dbReference type="RefSeq" id="WP_143567609.1">
    <property type="nucleotide sequence ID" value="NZ_JAKJQX010000003.1"/>
</dbReference>
<sequence length="111" mass="12388">MSSSAWESCSWRSIVDGDGVAEERAAMMPEVVRNVLHYSYGYSMGSLWINMNVELEGRDVTFEQQTEAFFSMLKLLMMEGKLKLASQGVFADGDVDGQLGALRRAWPAARD</sequence>
<dbReference type="InterPro" id="IPR023138">
    <property type="entry name" value="NMB0513-like_sf"/>
</dbReference>
<reference evidence="1" key="1">
    <citation type="submission" date="2023-12" db="EMBL/GenBank/DDBJ databases">
        <title>'Antibacterial potential of Stenotrophomonas maltophilia cystic fibrosis isolates' (manuscript under preparation).</title>
        <authorList>
            <person name="Crisan C.V."/>
            <person name="Pettis M."/>
            <person name="Goldberg J.B."/>
        </authorList>
    </citation>
    <scope>NUCLEOTIDE SEQUENCE</scope>
    <source>
        <strain evidence="1">CCV129</strain>
    </source>
</reference>
<evidence type="ECO:0000313" key="2">
    <source>
        <dbReference type="Proteomes" id="UP001288387"/>
    </source>
</evidence>
<organism evidence="1 2">
    <name type="scientific">Stenotrophomonas maltophilia</name>
    <name type="common">Pseudomonas maltophilia</name>
    <name type="synonym">Xanthomonas maltophilia</name>
    <dbReference type="NCBI Taxonomy" id="40324"/>
    <lineage>
        <taxon>Bacteria</taxon>
        <taxon>Pseudomonadati</taxon>
        <taxon>Pseudomonadota</taxon>
        <taxon>Gammaproteobacteria</taxon>
        <taxon>Lysobacterales</taxon>
        <taxon>Lysobacteraceae</taxon>
        <taxon>Stenotrophomonas</taxon>
        <taxon>Stenotrophomonas maltophilia group</taxon>
    </lineage>
</organism>
<dbReference type="AlphaFoldDB" id="A0AAJ2TNF5"/>